<sequence length="84" mass="9558">MVLEEKNSPRIDADVAGGCGVSVRFQLVFDEPRRNDKVIDCEGIEIRMDRFTERYLDTETQVDYTEELGFLVGESFTSSDCAIE</sequence>
<dbReference type="Pfam" id="PF01521">
    <property type="entry name" value="Fe-S_biosyn"/>
    <property type="match status" value="1"/>
</dbReference>
<dbReference type="Gene3D" id="2.60.300.12">
    <property type="entry name" value="HesB-like domain"/>
    <property type="match status" value="1"/>
</dbReference>
<dbReference type="SUPFAM" id="SSF89360">
    <property type="entry name" value="HesB-like domain"/>
    <property type="match status" value="1"/>
</dbReference>
<protein>
    <recommendedName>
        <fullName evidence="1">Core domain-containing protein</fullName>
    </recommendedName>
</protein>
<dbReference type="Proteomes" id="UP000092578">
    <property type="component" value="Unassembled WGS sequence"/>
</dbReference>
<reference evidence="3" key="1">
    <citation type="submission" date="2016-05" db="EMBL/GenBank/DDBJ databases">
        <authorList>
            <person name="Liu B."/>
            <person name="Wang J."/>
            <person name="Zhu Y."/>
            <person name="Liu G."/>
            <person name="Chen Q."/>
            <person name="Chen Z."/>
            <person name="Lan J."/>
            <person name="Che J."/>
            <person name="Ge C."/>
            <person name="Shi H."/>
            <person name="Pan Z."/>
            <person name="Liu X."/>
        </authorList>
    </citation>
    <scope>NUCLEOTIDE SEQUENCE [LARGE SCALE GENOMIC DNA]</scope>
    <source>
        <strain evidence="3">FJAT-27215</strain>
    </source>
</reference>
<evidence type="ECO:0000313" key="3">
    <source>
        <dbReference type="Proteomes" id="UP000092578"/>
    </source>
</evidence>
<name>A0A1B9B7Y0_9BACI</name>
<proteinExistence type="predicted"/>
<evidence type="ECO:0000313" key="2">
    <source>
        <dbReference type="EMBL" id="OCA92173.1"/>
    </source>
</evidence>
<comment type="caution">
    <text evidence="2">The sequence shown here is derived from an EMBL/GenBank/DDBJ whole genome shotgun (WGS) entry which is preliminary data.</text>
</comment>
<gene>
    <name evidence="2" type="ORF">A8F95_18565</name>
</gene>
<dbReference type="InterPro" id="IPR000361">
    <property type="entry name" value="ATAP_core_dom"/>
</dbReference>
<dbReference type="AlphaFoldDB" id="A0A1B9B7Y0"/>
<accession>A0A1B9B7Y0</accession>
<dbReference type="EMBL" id="MAYT01000002">
    <property type="protein sequence ID" value="OCA92173.1"/>
    <property type="molecule type" value="Genomic_DNA"/>
</dbReference>
<evidence type="ECO:0000259" key="1">
    <source>
        <dbReference type="Pfam" id="PF01521"/>
    </source>
</evidence>
<keyword evidence="3" id="KW-1185">Reference proteome</keyword>
<organism evidence="2 3">
    <name type="scientific">Pseudobacillus wudalianchiensis</name>
    <dbReference type="NCBI Taxonomy" id="1743143"/>
    <lineage>
        <taxon>Bacteria</taxon>
        <taxon>Bacillati</taxon>
        <taxon>Bacillota</taxon>
        <taxon>Bacilli</taxon>
        <taxon>Bacillales</taxon>
        <taxon>Bacillaceae</taxon>
        <taxon>Pseudobacillus</taxon>
    </lineage>
</organism>
<dbReference type="InterPro" id="IPR035903">
    <property type="entry name" value="HesB-like_dom_sf"/>
</dbReference>
<feature type="domain" description="Core" evidence="1">
    <location>
        <begin position="14"/>
        <end position="71"/>
    </location>
</feature>